<organism evidence="11 12">
    <name type="scientific">Dietzia aurantiaca</name>
    <dbReference type="NCBI Taxonomy" id="983873"/>
    <lineage>
        <taxon>Bacteria</taxon>
        <taxon>Bacillati</taxon>
        <taxon>Actinomycetota</taxon>
        <taxon>Actinomycetes</taxon>
        <taxon>Mycobacteriales</taxon>
        <taxon>Dietziaceae</taxon>
        <taxon>Dietzia</taxon>
    </lineage>
</organism>
<dbReference type="EC" id="2.7.1.12" evidence="3 9"/>
<keyword evidence="4 9" id="KW-0808">Transferase</keyword>
<keyword evidence="7 9" id="KW-0067">ATP-binding</keyword>
<evidence type="ECO:0000256" key="10">
    <source>
        <dbReference type="SAM" id="MobiDB-lite"/>
    </source>
</evidence>
<keyword evidence="6 9" id="KW-0418">Kinase</keyword>
<comment type="catalytic activity">
    <reaction evidence="8 9">
        <text>D-gluconate + ATP = 6-phospho-D-gluconate + ADP + H(+)</text>
        <dbReference type="Rhea" id="RHEA:19433"/>
        <dbReference type="ChEBI" id="CHEBI:15378"/>
        <dbReference type="ChEBI" id="CHEBI:18391"/>
        <dbReference type="ChEBI" id="CHEBI:30616"/>
        <dbReference type="ChEBI" id="CHEBI:58759"/>
        <dbReference type="ChEBI" id="CHEBI:456216"/>
        <dbReference type="EC" id="2.7.1.12"/>
    </reaction>
</comment>
<dbReference type="RefSeq" id="WP_344994167.1">
    <property type="nucleotide sequence ID" value="NZ_BAABCD010000039.1"/>
</dbReference>
<evidence type="ECO:0000313" key="12">
    <source>
        <dbReference type="Proteomes" id="UP001595836"/>
    </source>
</evidence>
<evidence type="ECO:0000256" key="7">
    <source>
        <dbReference type="ARBA" id="ARBA00022840"/>
    </source>
</evidence>
<comment type="pathway">
    <text evidence="1">Carbohydrate acid metabolism.</text>
</comment>
<evidence type="ECO:0000256" key="4">
    <source>
        <dbReference type="ARBA" id="ARBA00022679"/>
    </source>
</evidence>
<protein>
    <recommendedName>
        <fullName evidence="3 9">Gluconokinase</fullName>
        <ecNumber evidence="3 9">2.7.1.12</ecNumber>
    </recommendedName>
</protein>
<evidence type="ECO:0000256" key="2">
    <source>
        <dbReference type="ARBA" id="ARBA00008420"/>
    </source>
</evidence>
<dbReference type="EMBL" id="JBHSHP010000043">
    <property type="protein sequence ID" value="MFC4755442.1"/>
    <property type="molecule type" value="Genomic_DNA"/>
</dbReference>
<dbReference type="NCBIfam" id="TIGR01313">
    <property type="entry name" value="therm_gnt_kin"/>
    <property type="match status" value="1"/>
</dbReference>
<keyword evidence="12" id="KW-1185">Reference proteome</keyword>
<evidence type="ECO:0000256" key="9">
    <source>
        <dbReference type="RuleBase" id="RU363066"/>
    </source>
</evidence>
<dbReference type="CDD" id="cd02021">
    <property type="entry name" value="GntK"/>
    <property type="match status" value="1"/>
</dbReference>
<name>A0ABV9PQS1_9ACTN</name>
<dbReference type="PANTHER" id="PTHR43442">
    <property type="entry name" value="GLUCONOKINASE-RELATED"/>
    <property type="match status" value="1"/>
</dbReference>
<dbReference type="PANTHER" id="PTHR43442:SF3">
    <property type="entry name" value="GLUCONOKINASE-RELATED"/>
    <property type="match status" value="1"/>
</dbReference>
<sequence length="185" mass="19682">MAIAVFGVSGCGKTTLARQLAEQVSGLFLDADDFHSALSIAKMGGGAALGDTDRAPWLRALDAVIRECADTSVIVCSALARSYRDVLRDGAVVAFIHLVVTEELARERLAGRRDHFFPASLVRSQFEALEPLEPDEAGISLDGAAPLAELLSRARIYLDTHTGHRMADAVSDPGSEPEPAPDPET</sequence>
<evidence type="ECO:0000256" key="5">
    <source>
        <dbReference type="ARBA" id="ARBA00022741"/>
    </source>
</evidence>
<feature type="region of interest" description="Disordered" evidence="10">
    <location>
        <begin position="166"/>
        <end position="185"/>
    </location>
</feature>
<proteinExistence type="inferred from homology"/>
<dbReference type="InterPro" id="IPR027417">
    <property type="entry name" value="P-loop_NTPase"/>
</dbReference>
<evidence type="ECO:0000256" key="1">
    <source>
        <dbReference type="ARBA" id="ARBA00004761"/>
    </source>
</evidence>
<dbReference type="InterPro" id="IPR006001">
    <property type="entry name" value="Therm_gnt_kin"/>
</dbReference>
<dbReference type="Gene3D" id="3.40.50.300">
    <property type="entry name" value="P-loop containing nucleotide triphosphate hydrolases"/>
    <property type="match status" value="1"/>
</dbReference>
<accession>A0ABV9PQS1</accession>
<evidence type="ECO:0000313" key="11">
    <source>
        <dbReference type="EMBL" id="MFC4755442.1"/>
    </source>
</evidence>
<dbReference type="SUPFAM" id="SSF52540">
    <property type="entry name" value="P-loop containing nucleoside triphosphate hydrolases"/>
    <property type="match status" value="1"/>
</dbReference>
<evidence type="ECO:0000256" key="6">
    <source>
        <dbReference type="ARBA" id="ARBA00022777"/>
    </source>
</evidence>
<gene>
    <name evidence="11" type="ORF">ACFO7U_11730</name>
</gene>
<evidence type="ECO:0000256" key="3">
    <source>
        <dbReference type="ARBA" id="ARBA00012054"/>
    </source>
</evidence>
<keyword evidence="5 9" id="KW-0547">Nucleotide-binding</keyword>
<dbReference type="Proteomes" id="UP001595836">
    <property type="component" value="Unassembled WGS sequence"/>
</dbReference>
<evidence type="ECO:0000256" key="8">
    <source>
        <dbReference type="ARBA" id="ARBA00048090"/>
    </source>
</evidence>
<dbReference type="Pfam" id="PF13671">
    <property type="entry name" value="AAA_33"/>
    <property type="match status" value="1"/>
</dbReference>
<comment type="similarity">
    <text evidence="2 9">Belongs to the gluconokinase GntK/GntV family.</text>
</comment>
<comment type="caution">
    <text evidence="11">The sequence shown here is derived from an EMBL/GenBank/DDBJ whole genome shotgun (WGS) entry which is preliminary data.</text>
</comment>
<reference evidence="12" key="1">
    <citation type="journal article" date="2019" name="Int. J. Syst. Evol. Microbiol.">
        <title>The Global Catalogue of Microorganisms (GCM) 10K type strain sequencing project: providing services to taxonomists for standard genome sequencing and annotation.</title>
        <authorList>
            <consortium name="The Broad Institute Genomics Platform"/>
            <consortium name="The Broad Institute Genome Sequencing Center for Infectious Disease"/>
            <person name="Wu L."/>
            <person name="Ma J."/>
        </authorList>
    </citation>
    <scope>NUCLEOTIDE SEQUENCE [LARGE SCALE GENOMIC DNA]</scope>
    <source>
        <strain evidence="12">JCM 11882</strain>
    </source>
</reference>